<reference evidence="2 3" key="1">
    <citation type="journal article" date="2022" name="IScience">
        <title>An ultrasensitive nanofiber-based assay for enzymatic hydrolysis and deep-sea microbial degradation of cellulose.</title>
        <authorList>
            <person name="Tsudome M."/>
            <person name="Tachioka M."/>
            <person name="Miyazaki M."/>
            <person name="Uchimura K."/>
            <person name="Tsuda M."/>
            <person name="Takaki Y."/>
            <person name="Deguchi S."/>
        </authorList>
    </citation>
    <scope>NUCLEOTIDE SEQUENCE [LARGE SCALE GENOMIC DNA]</scope>
    <source>
        <strain evidence="2 3">GE09</strain>
    </source>
</reference>
<dbReference type="PANTHER" id="PTHR43155">
    <property type="entry name" value="CYCLIC DI-GMP PHOSPHODIESTERASE PA4108-RELATED"/>
    <property type="match status" value="1"/>
</dbReference>
<dbReference type="GO" id="GO:0008081">
    <property type="term" value="F:phosphoric diester hydrolase activity"/>
    <property type="evidence" value="ECO:0007669"/>
    <property type="project" value="UniProtKB-ARBA"/>
</dbReference>
<dbReference type="SUPFAM" id="SSF109604">
    <property type="entry name" value="HD-domain/PDEase-like"/>
    <property type="match status" value="1"/>
</dbReference>
<dbReference type="CDD" id="cd00077">
    <property type="entry name" value="HDc"/>
    <property type="match status" value="1"/>
</dbReference>
<dbReference type="Proteomes" id="UP001320119">
    <property type="component" value="Chromosome"/>
</dbReference>
<dbReference type="EMBL" id="AP023086">
    <property type="protein sequence ID" value="BCD95903.1"/>
    <property type="molecule type" value="Genomic_DNA"/>
</dbReference>
<feature type="domain" description="HD-GYP" evidence="1">
    <location>
        <begin position="127"/>
        <end position="323"/>
    </location>
</feature>
<protein>
    <recommendedName>
        <fullName evidence="1">HD-GYP domain-containing protein</fullName>
    </recommendedName>
</protein>
<dbReference type="Pfam" id="PF13487">
    <property type="entry name" value="HD_5"/>
    <property type="match status" value="1"/>
</dbReference>
<dbReference type="Gene3D" id="1.10.3210.10">
    <property type="entry name" value="Hypothetical protein af1432"/>
    <property type="match status" value="1"/>
</dbReference>
<evidence type="ECO:0000313" key="3">
    <source>
        <dbReference type="Proteomes" id="UP001320119"/>
    </source>
</evidence>
<keyword evidence="3" id="KW-1185">Reference proteome</keyword>
<dbReference type="InterPro" id="IPR037522">
    <property type="entry name" value="HD_GYP_dom"/>
</dbReference>
<proteinExistence type="predicted"/>
<dbReference type="PANTHER" id="PTHR43155:SF2">
    <property type="entry name" value="CYCLIC DI-GMP PHOSPHODIESTERASE PA4108"/>
    <property type="match status" value="1"/>
</dbReference>
<organism evidence="2 3">
    <name type="scientific">Marinagarivorans cellulosilyticus</name>
    <dbReference type="NCBI Taxonomy" id="2721545"/>
    <lineage>
        <taxon>Bacteria</taxon>
        <taxon>Pseudomonadati</taxon>
        <taxon>Pseudomonadota</taxon>
        <taxon>Gammaproteobacteria</taxon>
        <taxon>Cellvibrionales</taxon>
        <taxon>Cellvibrionaceae</taxon>
        <taxon>Marinagarivorans</taxon>
    </lineage>
</organism>
<dbReference type="InterPro" id="IPR003607">
    <property type="entry name" value="HD/PDEase_dom"/>
</dbReference>
<evidence type="ECO:0000259" key="1">
    <source>
        <dbReference type="PROSITE" id="PS51832"/>
    </source>
</evidence>
<sequence>MNASAHINTSVQGAPVPATESLMAFEHAYIAHLVALGDENPVYANMALKSSSGEPICDSGLRMDDVALMALDASEIQLPVFAVVSLGNELTAEQLYLDIMSTINDDDSLKIIAKAHLDANVVKACCKLLCRYAILRQHLSVMRVRLPATYRQSIFCAWLSTVIYQKMNKAGPEIGSLFIAGMCHDIGMLHINPEIPAAKRKLTAQEWLEVKTHTQVGSNILSLVKGLPRDVSAAVADHHELPDGTGYPKGKIARDISSWGQLIQLLDSVYAVYRKHHNKSQRTLGDLIPVIKVNLDSRYAEAGRVLISLLEPTTSKEPAVPAEVMPAFIDTVKCSLGYTLACTDILREYLTSFGYTHGNRAIHLLQNSMIHIVATIERSEIINEGYVRFLELVHSEKLTEHYREIERAYLMDKEVLFHIEKLRRYIWQFVMAQKESALGQKLTQCLMILDEIPDPPVSPELEGLWIVKY</sequence>
<dbReference type="KEGG" id="marq:MARGE09_P0102"/>
<accession>A0AAN1WE41</accession>
<name>A0AAN1WE41_9GAMM</name>
<gene>
    <name evidence="2" type="ORF">MARGE09_P0102</name>
</gene>
<dbReference type="PROSITE" id="PS51832">
    <property type="entry name" value="HD_GYP"/>
    <property type="match status" value="1"/>
</dbReference>
<dbReference type="AlphaFoldDB" id="A0AAN1WE41"/>
<dbReference type="RefSeq" id="WP_236985394.1">
    <property type="nucleotide sequence ID" value="NZ_AP023086.1"/>
</dbReference>
<evidence type="ECO:0000313" key="2">
    <source>
        <dbReference type="EMBL" id="BCD95903.1"/>
    </source>
</evidence>